<comment type="similarity">
    <text evidence="1">Belongs to the sigma-70 factor family. ECF subfamily.</text>
</comment>
<evidence type="ECO:0000256" key="5">
    <source>
        <dbReference type="ARBA" id="ARBA00023163"/>
    </source>
</evidence>
<dbReference type="PANTHER" id="PTHR43133:SF52">
    <property type="entry name" value="ECF RNA POLYMERASE SIGMA FACTOR SIGL"/>
    <property type="match status" value="1"/>
</dbReference>
<dbReference type="InterPro" id="IPR007630">
    <property type="entry name" value="RNA_pol_sigma70_r4"/>
</dbReference>
<comment type="caution">
    <text evidence="8">The sequence shown here is derived from an EMBL/GenBank/DDBJ whole genome shotgun (WGS) entry which is preliminary data.</text>
</comment>
<keyword evidence="2" id="KW-0805">Transcription regulation</keyword>
<dbReference type="SUPFAM" id="SSF88946">
    <property type="entry name" value="Sigma2 domain of RNA polymerase sigma factors"/>
    <property type="match status" value="1"/>
</dbReference>
<evidence type="ECO:0000259" key="7">
    <source>
        <dbReference type="Pfam" id="PF04545"/>
    </source>
</evidence>
<dbReference type="SUPFAM" id="SSF88659">
    <property type="entry name" value="Sigma3 and sigma4 domains of RNA polymerase sigma factors"/>
    <property type="match status" value="1"/>
</dbReference>
<evidence type="ECO:0000259" key="6">
    <source>
        <dbReference type="Pfam" id="PF04542"/>
    </source>
</evidence>
<dbReference type="InterPro" id="IPR014284">
    <property type="entry name" value="RNA_pol_sigma-70_dom"/>
</dbReference>
<evidence type="ECO:0000256" key="2">
    <source>
        <dbReference type="ARBA" id="ARBA00023015"/>
    </source>
</evidence>
<dbReference type="Pfam" id="PF04542">
    <property type="entry name" value="Sigma70_r2"/>
    <property type="match status" value="1"/>
</dbReference>
<name>A0A1J5QXP7_9ZZZZ</name>
<evidence type="ECO:0000256" key="1">
    <source>
        <dbReference type="ARBA" id="ARBA00010641"/>
    </source>
</evidence>
<keyword evidence="4" id="KW-0238">DNA-binding</keyword>
<dbReference type="EMBL" id="MLJW01000610">
    <property type="protein sequence ID" value="OIQ84548.1"/>
    <property type="molecule type" value="Genomic_DNA"/>
</dbReference>
<dbReference type="InterPro" id="IPR013325">
    <property type="entry name" value="RNA_pol_sigma_r2"/>
</dbReference>
<gene>
    <name evidence="8" type="primary">sigL</name>
    <name evidence="8" type="ORF">GALL_336420</name>
</gene>
<protein>
    <submittedName>
        <fullName evidence="8">ECF RNA polymerase sigma factor SigL</fullName>
    </submittedName>
</protein>
<dbReference type="PANTHER" id="PTHR43133">
    <property type="entry name" value="RNA POLYMERASE ECF-TYPE SIGMA FACTO"/>
    <property type="match status" value="1"/>
</dbReference>
<accession>A0A1J5QXP7</accession>
<dbReference type="Gene3D" id="1.10.10.10">
    <property type="entry name" value="Winged helix-like DNA-binding domain superfamily/Winged helix DNA-binding domain"/>
    <property type="match status" value="1"/>
</dbReference>
<organism evidence="8">
    <name type="scientific">mine drainage metagenome</name>
    <dbReference type="NCBI Taxonomy" id="410659"/>
    <lineage>
        <taxon>unclassified sequences</taxon>
        <taxon>metagenomes</taxon>
        <taxon>ecological metagenomes</taxon>
    </lineage>
</organism>
<sequence>MASVASVGTTDADLLRALHDQYGRALWTYAVGLTGGDHARAQDVVQETLLRAWRHPEVLDETEGSARGWLFTVARRIAIDEWRAANRRPELVTDQLPEHPVDDETDRSVDRQLILAALRTLSVDHRQVLLECYLRGASIADAAERLGIPPGTVKSRTHYALHALRAAVIAMGGEA</sequence>
<dbReference type="NCBIfam" id="TIGR02937">
    <property type="entry name" value="sigma70-ECF"/>
    <property type="match status" value="1"/>
</dbReference>
<dbReference type="CDD" id="cd06171">
    <property type="entry name" value="Sigma70_r4"/>
    <property type="match status" value="1"/>
</dbReference>
<dbReference type="AlphaFoldDB" id="A0A1J5QXP7"/>
<evidence type="ECO:0000256" key="3">
    <source>
        <dbReference type="ARBA" id="ARBA00023082"/>
    </source>
</evidence>
<dbReference type="Gene3D" id="1.10.1740.10">
    <property type="match status" value="1"/>
</dbReference>
<evidence type="ECO:0000313" key="8">
    <source>
        <dbReference type="EMBL" id="OIQ84548.1"/>
    </source>
</evidence>
<dbReference type="InterPro" id="IPR039425">
    <property type="entry name" value="RNA_pol_sigma-70-like"/>
</dbReference>
<feature type="domain" description="RNA polymerase sigma-70 region 2" evidence="6">
    <location>
        <begin position="19"/>
        <end position="88"/>
    </location>
</feature>
<keyword evidence="5" id="KW-0804">Transcription</keyword>
<dbReference type="InterPro" id="IPR007627">
    <property type="entry name" value="RNA_pol_sigma70_r2"/>
</dbReference>
<dbReference type="GO" id="GO:0006352">
    <property type="term" value="P:DNA-templated transcription initiation"/>
    <property type="evidence" value="ECO:0007669"/>
    <property type="project" value="InterPro"/>
</dbReference>
<reference evidence="8" key="1">
    <citation type="submission" date="2016-10" db="EMBL/GenBank/DDBJ databases">
        <title>Sequence of Gallionella enrichment culture.</title>
        <authorList>
            <person name="Poehlein A."/>
            <person name="Muehling M."/>
            <person name="Daniel R."/>
        </authorList>
    </citation>
    <scope>NUCLEOTIDE SEQUENCE</scope>
</reference>
<dbReference type="InterPro" id="IPR036388">
    <property type="entry name" value="WH-like_DNA-bd_sf"/>
</dbReference>
<evidence type="ECO:0000256" key="4">
    <source>
        <dbReference type="ARBA" id="ARBA00023125"/>
    </source>
</evidence>
<keyword evidence="3" id="KW-0731">Sigma factor</keyword>
<proteinExistence type="inferred from homology"/>
<dbReference type="NCBIfam" id="NF007227">
    <property type="entry name" value="PRK09645.1"/>
    <property type="match status" value="1"/>
</dbReference>
<dbReference type="GO" id="GO:0016987">
    <property type="term" value="F:sigma factor activity"/>
    <property type="evidence" value="ECO:0007669"/>
    <property type="project" value="UniProtKB-KW"/>
</dbReference>
<dbReference type="GO" id="GO:0003677">
    <property type="term" value="F:DNA binding"/>
    <property type="evidence" value="ECO:0007669"/>
    <property type="project" value="UniProtKB-KW"/>
</dbReference>
<dbReference type="Pfam" id="PF04545">
    <property type="entry name" value="Sigma70_r4"/>
    <property type="match status" value="1"/>
</dbReference>
<feature type="domain" description="RNA polymerase sigma-70 region 4" evidence="7">
    <location>
        <begin position="117"/>
        <end position="166"/>
    </location>
</feature>
<dbReference type="InterPro" id="IPR013324">
    <property type="entry name" value="RNA_pol_sigma_r3/r4-like"/>
</dbReference>